<sequence>MIRRHVQDGACHIANQRALIHRLRRHGLPTADAEALLVNFKLIQRQHQEHLSRIEARDETSL</sequence>
<evidence type="ECO:0000313" key="2">
    <source>
        <dbReference type="Proteomes" id="UP000036449"/>
    </source>
</evidence>
<gene>
    <name evidence="1" type="ORF">VQ03_04215</name>
</gene>
<dbReference type="Proteomes" id="UP000036449">
    <property type="component" value="Unassembled WGS sequence"/>
</dbReference>
<reference evidence="1 2" key="1">
    <citation type="submission" date="2015-03" db="EMBL/GenBank/DDBJ databases">
        <title>Genome sequencing of Methylobacterium tarhaniae DSM 25844.</title>
        <authorList>
            <person name="Chaudhry V."/>
            <person name="Patil P.B."/>
        </authorList>
    </citation>
    <scope>NUCLEOTIDE SEQUENCE [LARGE SCALE GENOMIC DNA]</scope>
    <source>
        <strain evidence="1 2">DSM 25844</strain>
    </source>
</reference>
<protein>
    <submittedName>
        <fullName evidence="1">Uncharacterized protein</fullName>
    </submittedName>
</protein>
<name>A0A0J6TE30_9HYPH</name>
<organism evidence="1 2">
    <name type="scientific">Methylobacterium tarhaniae</name>
    <dbReference type="NCBI Taxonomy" id="1187852"/>
    <lineage>
        <taxon>Bacteria</taxon>
        <taxon>Pseudomonadati</taxon>
        <taxon>Pseudomonadota</taxon>
        <taxon>Alphaproteobacteria</taxon>
        <taxon>Hyphomicrobiales</taxon>
        <taxon>Methylobacteriaceae</taxon>
        <taxon>Methylobacterium</taxon>
    </lineage>
</organism>
<accession>A0A0J6TE30</accession>
<comment type="caution">
    <text evidence="1">The sequence shown here is derived from an EMBL/GenBank/DDBJ whole genome shotgun (WGS) entry which is preliminary data.</text>
</comment>
<dbReference type="AlphaFoldDB" id="A0A0J6TE30"/>
<keyword evidence="2" id="KW-1185">Reference proteome</keyword>
<evidence type="ECO:0000313" key="1">
    <source>
        <dbReference type="EMBL" id="KMO44147.1"/>
    </source>
</evidence>
<proteinExistence type="predicted"/>
<dbReference type="EMBL" id="LABZ01000025">
    <property type="protein sequence ID" value="KMO44147.1"/>
    <property type="molecule type" value="Genomic_DNA"/>
</dbReference>